<evidence type="ECO:0000256" key="1">
    <source>
        <dbReference type="SAM" id="MobiDB-lite"/>
    </source>
</evidence>
<dbReference type="OrthoDB" id="280449at2"/>
<dbReference type="RefSeq" id="WP_145186974.1">
    <property type="nucleotide sequence ID" value="NZ_CP036266.1"/>
</dbReference>
<accession>A0A517PRB3</accession>
<organism evidence="2 3">
    <name type="scientific">Gimesia chilikensis</name>
    <dbReference type="NCBI Taxonomy" id="2605989"/>
    <lineage>
        <taxon>Bacteria</taxon>
        <taxon>Pseudomonadati</taxon>
        <taxon>Planctomycetota</taxon>
        <taxon>Planctomycetia</taxon>
        <taxon>Planctomycetales</taxon>
        <taxon>Planctomycetaceae</taxon>
        <taxon>Gimesia</taxon>
    </lineage>
</organism>
<evidence type="ECO:0000313" key="3">
    <source>
        <dbReference type="Proteomes" id="UP000320421"/>
    </source>
</evidence>
<dbReference type="AlphaFoldDB" id="A0A517PRB3"/>
<proteinExistence type="predicted"/>
<keyword evidence="3" id="KW-1185">Reference proteome</keyword>
<dbReference type="EMBL" id="CP036266">
    <property type="protein sequence ID" value="QDT21918.1"/>
    <property type="molecule type" value="Genomic_DNA"/>
</dbReference>
<protein>
    <submittedName>
        <fullName evidence="2">Uncharacterized protein</fullName>
    </submittedName>
</protein>
<sequence>MNASDHSHPDHSARPLDFSPADPATPGVIQRAAEILGRKPSCLDRRNYQCRLLAAAIHEPTGRLAYLESREKLHWWAFRTTVMIKVHLRDGNGKDRSVDIETYNPFFGCTVDMLEWIDETAVLIYQEKHHTYVCTFGPHWPPRFIAIEDYWIIKDGVLGYRGYQQNEVQRLSVPDLTPLEPLSLTEAEETGLVPVDVYDQNEE</sequence>
<dbReference type="Proteomes" id="UP000320421">
    <property type="component" value="Chromosome"/>
</dbReference>
<evidence type="ECO:0000313" key="2">
    <source>
        <dbReference type="EMBL" id="QDT21918.1"/>
    </source>
</evidence>
<reference evidence="2 3" key="1">
    <citation type="submission" date="2019-02" db="EMBL/GenBank/DDBJ databases">
        <title>Deep-cultivation of Planctomycetes and their phenomic and genomic characterization uncovers novel biology.</title>
        <authorList>
            <person name="Wiegand S."/>
            <person name="Jogler M."/>
            <person name="Boedeker C."/>
            <person name="Pinto D."/>
            <person name="Vollmers J."/>
            <person name="Rivas-Marin E."/>
            <person name="Kohn T."/>
            <person name="Peeters S.H."/>
            <person name="Heuer A."/>
            <person name="Rast P."/>
            <person name="Oberbeckmann S."/>
            <person name="Bunk B."/>
            <person name="Jeske O."/>
            <person name="Meyerdierks A."/>
            <person name="Storesund J.E."/>
            <person name="Kallscheuer N."/>
            <person name="Luecker S."/>
            <person name="Lage O.M."/>
            <person name="Pohl T."/>
            <person name="Merkel B.J."/>
            <person name="Hornburger P."/>
            <person name="Mueller R.-W."/>
            <person name="Bruemmer F."/>
            <person name="Labrenz M."/>
            <person name="Spormann A.M."/>
            <person name="Op den Camp H."/>
            <person name="Overmann J."/>
            <person name="Amann R."/>
            <person name="Jetten M.S.M."/>
            <person name="Mascher T."/>
            <person name="Medema M.H."/>
            <person name="Devos D.P."/>
            <person name="Kaster A.-K."/>
            <person name="Ovreas L."/>
            <person name="Rohde M."/>
            <person name="Galperin M.Y."/>
            <person name="Jogler C."/>
        </authorList>
    </citation>
    <scope>NUCLEOTIDE SEQUENCE [LARGE SCALE GENOMIC DNA]</scope>
    <source>
        <strain evidence="2 3">HG66A1</strain>
    </source>
</reference>
<feature type="compositionally biased region" description="Basic and acidic residues" evidence="1">
    <location>
        <begin position="1"/>
        <end position="14"/>
    </location>
</feature>
<name>A0A517PRB3_9PLAN</name>
<feature type="region of interest" description="Disordered" evidence="1">
    <location>
        <begin position="1"/>
        <end position="23"/>
    </location>
</feature>
<gene>
    <name evidence="2" type="ORF">HG66A1_37230</name>
</gene>